<dbReference type="SUPFAM" id="SSF50998">
    <property type="entry name" value="Quinoprotein alcohol dehydrogenase-like"/>
    <property type="match status" value="1"/>
</dbReference>
<dbReference type="OrthoDB" id="3027122at2759"/>
<dbReference type="InterPro" id="IPR007111">
    <property type="entry name" value="NACHT_NTPase"/>
</dbReference>
<feature type="repeat" description="WD" evidence="3">
    <location>
        <begin position="884"/>
        <end position="925"/>
    </location>
</feature>
<dbReference type="Gene3D" id="3.40.50.300">
    <property type="entry name" value="P-loop containing nucleotide triphosphate hydrolases"/>
    <property type="match status" value="1"/>
</dbReference>
<evidence type="ECO:0000313" key="5">
    <source>
        <dbReference type="EMBL" id="PAV19331.1"/>
    </source>
</evidence>
<dbReference type="SMART" id="SM00320">
    <property type="entry name" value="WD40"/>
    <property type="match status" value="14"/>
</dbReference>
<dbReference type="InterPro" id="IPR019775">
    <property type="entry name" value="WD40_repeat_CS"/>
</dbReference>
<feature type="repeat" description="WD" evidence="3">
    <location>
        <begin position="966"/>
        <end position="1000"/>
    </location>
</feature>
<dbReference type="STRING" id="2282107.A0A286UI92"/>
<dbReference type="SUPFAM" id="SSF50978">
    <property type="entry name" value="WD40 repeat-like"/>
    <property type="match status" value="2"/>
</dbReference>
<dbReference type="InterPro" id="IPR020472">
    <property type="entry name" value="WD40_PAC1"/>
</dbReference>
<organism evidence="5 6">
    <name type="scientific">Pyrrhoderma noxium</name>
    <dbReference type="NCBI Taxonomy" id="2282107"/>
    <lineage>
        <taxon>Eukaryota</taxon>
        <taxon>Fungi</taxon>
        <taxon>Dikarya</taxon>
        <taxon>Basidiomycota</taxon>
        <taxon>Agaricomycotina</taxon>
        <taxon>Agaricomycetes</taxon>
        <taxon>Hymenochaetales</taxon>
        <taxon>Hymenochaetaceae</taxon>
        <taxon>Pyrrhoderma</taxon>
    </lineage>
</organism>
<dbReference type="Proteomes" id="UP000217199">
    <property type="component" value="Unassembled WGS sequence"/>
</dbReference>
<dbReference type="PANTHER" id="PTHR19848">
    <property type="entry name" value="WD40 REPEAT PROTEIN"/>
    <property type="match status" value="1"/>
</dbReference>
<keyword evidence="1 3" id="KW-0853">WD repeat</keyword>
<dbReference type="InParanoid" id="A0A286UI92"/>
<dbReference type="SUPFAM" id="SSF52540">
    <property type="entry name" value="P-loop containing nucleoside triphosphate hydrolases"/>
    <property type="match status" value="1"/>
</dbReference>
<dbReference type="InterPro" id="IPR011047">
    <property type="entry name" value="Quinoprotein_ADH-like_sf"/>
</dbReference>
<gene>
    <name evidence="5" type="ORF">PNOK_0426500</name>
</gene>
<dbReference type="PANTHER" id="PTHR19848:SF8">
    <property type="entry name" value="F-BOX AND WD REPEAT DOMAIN CONTAINING 7"/>
    <property type="match status" value="1"/>
</dbReference>
<dbReference type="InterPro" id="IPR027417">
    <property type="entry name" value="P-loop_NTPase"/>
</dbReference>
<evidence type="ECO:0000259" key="4">
    <source>
        <dbReference type="PROSITE" id="PS50837"/>
    </source>
</evidence>
<evidence type="ECO:0000313" key="6">
    <source>
        <dbReference type="Proteomes" id="UP000217199"/>
    </source>
</evidence>
<dbReference type="PROSITE" id="PS50837">
    <property type="entry name" value="NACHT"/>
    <property type="match status" value="1"/>
</dbReference>
<dbReference type="Pfam" id="PF24883">
    <property type="entry name" value="NPHP3_N"/>
    <property type="match status" value="1"/>
</dbReference>
<feature type="repeat" description="WD" evidence="3">
    <location>
        <begin position="854"/>
        <end position="882"/>
    </location>
</feature>
<comment type="caution">
    <text evidence="5">The sequence shown here is derived from an EMBL/GenBank/DDBJ whole genome shotgun (WGS) entry which is preliminary data.</text>
</comment>
<dbReference type="Gene3D" id="2.130.10.10">
    <property type="entry name" value="YVTN repeat-like/Quinoprotein amine dehydrogenase"/>
    <property type="match status" value="5"/>
</dbReference>
<evidence type="ECO:0000256" key="2">
    <source>
        <dbReference type="ARBA" id="ARBA00022737"/>
    </source>
</evidence>
<dbReference type="InterPro" id="IPR036322">
    <property type="entry name" value="WD40_repeat_dom_sf"/>
</dbReference>
<feature type="repeat" description="WD" evidence="3">
    <location>
        <begin position="680"/>
        <end position="712"/>
    </location>
</feature>
<dbReference type="PROSITE" id="PS00678">
    <property type="entry name" value="WD_REPEATS_1"/>
    <property type="match status" value="2"/>
</dbReference>
<dbReference type="PRINTS" id="PR00320">
    <property type="entry name" value="GPROTEINBRPT"/>
</dbReference>
<dbReference type="InterPro" id="IPR001680">
    <property type="entry name" value="WD40_rpt"/>
</dbReference>
<evidence type="ECO:0000256" key="1">
    <source>
        <dbReference type="ARBA" id="ARBA00022574"/>
    </source>
</evidence>
<evidence type="ECO:0000256" key="3">
    <source>
        <dbReference type="PROSITE-ProRule" id="PRU00221"/>
    </source>
</evidence>
<reference evidence="5 6" key="1">
    <citation type="journal article" date="2017" name="Mol. Ecol.">
        <title>Comparative and population genomic landscape of Phellinus noxius: A hypervariable fungus causing root rot in trees.</title>
        <authorList>
            <person name="Chung C.L."/>
            <person name="Lee T.J."/>
            <person name="Akiba M."/>
            <person name="Lee H.H."/>
            <person name="Kuo T.H."/>
            <person name="Liu D."/>
            <person name="Ke H.M."/>
            <person name="Yokoi T."/>
            <person name="Roa M.B."/>
            <person name="Lu M.J."/>
            <person name="Chang Y.Y."/>
            <person name="Ann P.J."/>
            <person name="Tsai J.N."/>
            <person name="Chen C.Y."/>
            <person name="Tzean S.S."/>
            <person name="Ota Y."/>
            <person name="Hattori T."/>
            <person name="Sahashi N."/>
            <person name="Liou R.F."/>
            <person name="Kikuchi T."/>
            <person name="Tsai I.J."/>
        </authorList>
    </citation>
    <scope>NUCLEOTIDE SEQUENCE [LARGE SCALE GENOMIC DNA]</scope>
    <source>
        <strain evidence="5 6">FFPRI411160</strain>
    </source>
</reference>
<dbReference type="CDD" id="cd00200">
    <property type="entry name" value="WD40"/>
    <property type="match status" value="2"/>
</dbReference>
<dbReference type="InterPro" id="IPR056884">
    <property type="entry name" value="NPHP3-like_N"/>
</dbReference>
<dbReference type="PROSITE" id="PS50082">
    <property type="entry name" value="WD_REPEATS_2"/>
    <property type="match status" value="8"/>
</dbReference>
<accession>A0A286UI92</accession>
<feature type="domain" description="NACHT" evidence="4">
    <location>
        <begin position="98"/>
        <end position="245"/>
    </location>
</feature>
<feature type="repeat" description="WD" evidence="3">
    <location>
        <begin position="1006"/>
        <end position="1047"/>
    </location>
</feature>
<keyword evidence="2" id="KW-0677">Repeat</keyword>
<feature type="repeat" description="WD" evidence="3">
    <location>
        <begin position="714"/>
        <end position="755"/>
    </location>
</feature>
<protein>
    <submittedName>
        <fullName evidence="5">Nucleotide-binding-oligomerization-domain like receptor</fullName>
    </submittedName>
</protein>
<keyword evidence="5" id="KW-0675">Receptor</keyword>
<name>A0A286UI92_9AGAM</name>
<dbReference type="EMBL" id="NBII01000004">
    <property type="protein sequence ID" value="PAV19331.1"/>
    <property type="molecule type" value="Genomic_DNA"/>
</dbReference>
<proteinExistence type="predicted"/>
<feature type="repeat" description="WD" evidence="3">
    <location>
        <begin position="1049"/>
        <end position="1090"/>
    </location>
</feature>
<keyword evidence="6" id="KW-1185">Reference proteome</keyword>
<dbReference type="InterPro" id="IPR015943">
    <property type="entry name" value="WD40/YVTN_repeat-like_dom_sf"/>
</dbReference>
<dbReference type="Pfam" id="PF00400">
    <property type="entry name" value="WD40"/>
    <property type="match status" value="11"/>
</dbReference>
<dbReference type="PROSITE" id="PS50294">
    <property type="entry name" value="WD_REPEATS_REGION"/>
    <property type="match status" value="6"/>
</dbReference>
<feature type="repeat" description="WD" evidence="3">
    <location>
        <begin position="930"/>
        <end position="964"/>
    </location>
</feature>
<sequence>MPVNQSGDYSTTNIETHNELGTSQYNLSLNADNPTINVHLNGPANKIIIEPDMQKLKEILKPMTVPEQEANRPKCLDGTRVDLLQKIREWASSSDSPNIFLLIGIAGTGKSTVARTIAEQFEKEGRLGCYIYFERGKTDPSTITSTVIRTIAYHLARNNSIVAKSISEVTNSDRLSTFPSINILFQDLLHDPLLKGVSGQILVVLDALDECGSSDAQEELVNLFKEKVTKLPSSFRLLVTTRPESSIRSLFLSSTPSICEYFNLDHTSISSREDVLKFIRHEMKELREKRDWNVPDDWPWDEKMEELGEAADGIFIWAAIAIKYISRKKPCQFEDLKILVDNLWMVNKSLSGLYTTVLEGSLDWDDVTKKRFSRIFSLILFGKRQLTVKEIDEFLEMPIGTTRSLLSYIQSLVTYEEGKPIRIHHASLYDYLISSESVGLAWHIDEEKQKNNIVRWCFNQMRKRLRFNICDLETSFAMNKDVVQYEERVQNNIPTSLLYACQNWALHLRDVPYLEELSDSLHYFAYNSLLYWVEVLSLTGCLYTCLGLALEIAIKWVDVKGSRLSIFLEDARNQLIKFNEPLSQSTPHLYMTLLPLMKEEDSIVARHYAARFGGLTRVEYNGDKPRPACIKQIDVGSAVYSVSYSPDGKYAVSGSGENVCVWDVVNGGLVFGPFKGMSISVTFSNDGKYISSGNADGTISVWNAATGEGIHVALEGHTEQVNSVAFSPDSRYIASGSNDRTVQIWDVEKGIAIGEPLQGNSGGVRFVIFSPNGIHFASSSYYEIIVWYVESREMVHQPLESNLGSSSIMFSHDSSKIISGYLPGAVHIWDVSEGTKLREISVSGIGDGHLLACSPDGRHILVGCGDRIMRIWDAEDSEMLPKLFRGHTNMVTSASFSPDGTRFVSGSLDGTIRIWDVVGGQIETNPSCRLTAMAVSVDGKYLVTGSEDGIVTVWSVETGEVLKGPLEGHRVTSLSFSPVPDEYRFASGSVDNTVRIWKLNGESIACHGHTGSVRSVCFSPDGIYVASGSQDRTIRVWKSQSGALCISPLEGHLRCVNSVCYAPDGTRIVSGSDDETVRIWDSSNGNLLFTLGGHSDLVSRVAYSHNGSIIISGGYRKTIVWDAKSKNLARELKGTSNRAESICFSSDDAWVAFSHGNGSISIWNTITDSLLLKTSFLAWMSYIAFLPSTDAKYIRLVSASNDGLIRIWCLDIGSQETTWILQNDGWLTGSDGNLLFWVPSDLRSTLTNGACTRILNSQFSTKLLLSENQGTRWTTCHCSPPSPSPILHHPIPRPRQSNCMLAFYAHLIRSPFIRFFFSSE</sequence>